<evidence type="ECO:0000313" key="2">
    <source>
        <dbReference type="Proteomes" id="UP000265725"/>
    </source>
</evidence>
<keyword evidence="2" id="KW-1185">Reference proteome</keyword>
<accession>A0A385YQS0</accession>
<dbReference type="InterPro" id="IPR017853">
    <property type="entry name" value="GH"/>
</dbReference>
<organism evidence="1 2">
    <name type="scientific">Paenisporosarcina cavernae</name>
    <dbReference type="NCBI Taxonomy" id="2320858"/>
    <lineage>
        <taxon>Bacteria</taxon>
        <taxon>Bacillati</taxon>
        <taxon>Bacillota</taxon>
        <taxon>Bacilli</taxon>
        <taxon>Bacillales</taxon>
        <taxon>Caryophanaceae</taxon>
        <taxon>Paenisporosarcina</taxon>
    </lineage>
</organism>
<dbReference type="AlphaFoldDB" id="A0A385YQS0"/>
<gene>
    <name evidence="1" type="ORF">D3873_02695</name>
</gene>
<dbReference type="EMBL" id="CP032418">
    <property type="protein sequence ID" value="AYC28831.1"/>
    <property type="molecule type" value="Genomic_DNA"/>
</dbReference>
<reference evidence="2" key="1">
    <citation type="submission" date="2018-09" db="EMBL/GenBank/DDBJ databases">
        <authorList>
            <person name="Zhu H."/>
        </authorList>
    </citation>
    <scope>NUCLEOTIDE SEQUENCE [LARGE SCALE GENOMIC DNA]</scope>
    <source>
        <strain evidence="2">K2R23-3</strain>
    </source>
</reference>
<proteinExistence type="predicted"/>
<dbReference type="KEGG" id="paek:D3873_02695"/>
<dbReference type="OrthoDB" id="916275at2"/>
<evidence type="ECO:0000313" key="1">
    <source>
        <dbReference type="EMBL" id="AYC28831.1"/>
    </source>
</evidence>
<dbReference type="Proteomes" id="UP000265725">
    <property type="component" value="Chromosome"/>
</dbReference>
<protein>
    <submittedName>
        <fullName evidence="1">Uncharacterized protein</fullName>
    </submittedName>
</protein>
<dbReference type="Gene3D" id="3.20.20.80">
    <property type="entry name" value="Glycosidases"/>
    <property type="match status" value="2"/>
</dbReference>
<dbReference type="RefSeq" id="WP_119882575.1">
    <property type="nucleotide sequence ID" value="NZ_CP032418.1"/>
</dbReference>
<dbReference type="SUPFAM" id="SSF51445">
    <property type="entry name" value="(Trans)glycosidases"/>
    <property type="match status" value="1"/>
</dbReference>
<name>A0A385YQS0_9BACL</name>
<sequence length="972" mass="111727">MNRFILVALVVAGIFVLPYLFWKMEPPPSISLSDDTLKMLDENPGIYKGFAWWSAFKKLDSSESETKLRLLPKKLTKKEWDGMIAASDQKTLLIATFPTLQIQDEILRKEVEDFASVHATGWVVKQYNDLQNSEVAVDGAKGPGLIFIHDRKNKKIIIETDEPLIFKWNGEKEENTFSDWIDITTPSSDDRVTAWFEAPNDKGVMAQMTKEGIPVAFPAVVESAHRNQRFVYMTGDFSEVESLPDIYRIKGLATVNSYLYGKKSDAFYWKTFFPLLSSIVSETEKWTPTKVTRNEELAYHSRVQGNHFEIRRGNDWEKVTVKGVNIGMGKAGYFPGEAAITEEEYYSWFEQIEEMNANTIRVYTVQPPGFYRALKNFNETHKKKLYVFHGMWVEEELLEETLDAYNEETIKRFKKEYEDIIQIIHGDAKIEPVVGHASGIYDADISDYVIGWIMGIEWYPEMVIGTNEKHAGKGDFEGTYIQTKGATPFEYWLAEHLESITSFEIEHYNEIRPISFTNWVTTDLLEHPSEPLLEEDAVSVNPNVIQLKNDLQKVGQFASYHVYPYYPDFLNVDKTYGAYIDQDGEKNSYAGYLHALKQAHKMPILIAEFGIPASRGQTHVNPYGWNQGFMSEEAQGNTLKKLYRTILAEGYMGGLVFSWQDEWFKRTWNTMDYDNPERRPYWGNIQTNEQNFGLMSFATLKVKVDGLDEDWSAENTLEEEGDLTLSATHDETYLYIKVDGLKKTQTASILFDTIPEQGNTKASLLQNVTFSNGIDFIAHMKKGSARLLIDPYYDFYHYLYGVEEKMISPISNGTKNTGEFTNIHYVLNKEMYYPELKEKRSFEFYETGKLMRGNGDPESPTYNSLADYEMKDGVLELRIPWLLLQFRDPSRKEVIGDLVKNGVESSKVIDQIGIGLMVTDSTTNTLQAIPAISRGKVTQLPTYTWDNWDIPASTERLKKSYYIMQKTFGDVR</sequence>